<accession>A0ABV6J653</accession>
<name>A0ABV6J653_9BACL</name>
<sequence length="47" mass="5329">MQELVGECKECKKPVYCKDGFIDGIVLDDQTLVCFDCSDKEDDKDIP</sequence>
<dbReference type="Proteomes" id="UP001589818">
    <property type="component" value="Unassembled WGS sequence"/>
</dbReference>
<evidence type="ECO:0008006" key="3">
    <source>
        <dbReference type="Google" id="ProtNLM"/>
    </source>
</evidence>
<evidence type="ECO:0000313" key="2">
    <source>
        <dbReference type="Proteomes" id="UP001589818"/>
    </source>
</evidence>
<evidence type="ECO:0000313" key="1">
    <source>
        <dbReference type="EMBL" id="MFC0390298.1"/>
    </source>
</evidence>
<protein>
    <recommendedName>
        <fullName evidence="3">Inhibitor of sigma-G Gin</fullName>
    </recommendedName>
</protein>
<dbReference type="EMBL" id="JBHLVF010000006">
    <property type="protein sequence ID" value="MFC0390298.1"/>
    <property type="molecule type" value="Genomic_DNA"/>
</dbReference>
<organism evidence="1 2">
    <name type="scientific">Paenibacillus mendelii</name>
    <dbReference type="NCBI Taxonomy" id="206163"/>
    <lineage>
        <taxon>Bacteria</taxon>
        <taxon>Bacillati</taxon>
        <taxon>Bacillota</taxon>
        <taxon>Bacilli</taxon>
        <taxon>Bacillales</taxon>
        <taxon>Paenibacillaceae</taxon>
        <taxon>Paenibacillus</taxon>
    </lineage>
</organism>
<keyword evidence="2" id="KW-1185">Reference proteome</keyword>
<comment type="caution">
    <text evidence="1">The sequence shown here is derived from an EMBL/GenBank/DDBJ whole genome shotgun (WGS) entry which is preliminary data.</text>
</comment>
<gene>
    <name evidence="1" type="ORF">ACFFJ8_02795</name>
</gene>
<reference evidence="1 2" key="1">
    <citation type="submission" date="2024-09" db="EMBL/GenBank/DDBJ databases">
        <authorList>
            <person name="Sun Q."/>
            <person name="Mori K."/>
        </authorList>
    </citation>
    <scope>NUCLEOTIDE SEQUENCE [LARGE SCALE GENOMIC DNA]</scope>
    <source>
        <strain evidence="1 2">CCM 4839</strain>
    </source>
</reference>
<proteinExistence type="predicted"/>
<dbReference type="RefSeq" id="WP_204819191.1">
    <property type="nucleotide sequence ID" value="NZ_JANHOF010000003.1"/>
</dbReference>